<dbReference type="InterPro" id="IPR051011">
    <property type="entry name" value="Metal_resp_trans_reg"/>
</dbReference>
<evidence type="ECO:0000256" key="3">
    <source>
        <dbReference type="ARBA" id="ARBA00023163"/>
    </source>
</evidence>
<evidence type="ECO:0000256" key="1">
    <source>
        <dbReference type="ARBA" id="ARBA00023015"/>
    </source>
</evidence>
<evidence type="ECO:0000313" key="5">
    <source>
        <dbReference type="EMBL" id="MDC8013573.1"/>
    </source>
</evidence>
<keyword evidence="1" id="KW-0805">Transcription regulation</keyword>
<dbReference type="PROSITE" id="PS50987">
    <property type="entry name" value="HTH_ARSR_2"/>
    <property type="match status" value="1"/>
</dbReference>
<dbReference type="PANTHER" id="PTHR43132:SF6">
    <property type="entry name" value="HTH-TYPE TRANSCRIPTIONAL REPRESSOR CZRA"/>
    <property type="match status" value="1"/>
</dbReference>
<dbReference type="InterPro" id="IPR036390">
    <property type="entry name" value="WH_DNA-bd_sf"/>
</dbReference>
<dbReference type="EMBL" id="JAOVZO020000017">
    <property type="protein sequence ID" value="MDC8013573.1"/>
    <property type="molecule type" value="Genomic_DNA"/>
</dbReference>
<proteinExistence type="predicted"/>
<reference evidence="5" key="1">
    <citation type="submission" date="2023-02" db="EMBL/GenBank/DDBJ databases">
        <title>Tahibacter soli sp. nov. isolated from soil.</title>
        <authorList>
            <person name="Baek J.H."/>
            <person name="Lee J.K."/>
            <person name="Choi D.G."/>
            <person name="Jeon C.O."/>
        </authorList>
    </citation>
    <scope>NUCLEOTIDE SEQUENCE</scope>
    <source>
        <strain evidence="5">BL</strain>
    </source>
</reference>
<dbReference type="InterPro" id="IPR036388">
    <property type="entry name" value="WH-like_DNA-bd_sf"/>
</dbReference>
<protein>
    <submittedName>
        <fullName evidence="5">Helix-turn-helix domain-containing protein</fullName>
    </submittedName>
</protein>
<dbReference type="CDD" id="cd00090">
    <property type="entry name" value="HTH_ARSR"/>
    <property type="match status" value="1"/>
</dbReference>
<evidence type="ECO:0000259" key="4">
    <source>
        <dbReference type="PROSITE" id="PS50987"/>
    </source>
</evidence>
<dbReference type="GO" id="GO:0003700">
    <property type="term" value="F:DNA-binding transcription factor activity"/>
    <property type="evidence" value="ECO:0007669"/>
    <property type="project" value="InterPro"/>
</dbReference>
<accession>A0A9X4BIG1</accession>
<dbReference type="RefSeq" id="WP_272841953.1">
    <property type="nucleotide sequence ID" value="NZ_JAOVZO020000017.1"/>
</dbReference>
<organism evidence="5 6">
    <name type="scientific">Tahibacter soli</name>
    <dbReference type="NCBI Taxonomy" id="2983605"/>
    <lineage>
        <taxon>Bacteria</taxon>
        <taxon>Pseudomonadati</taxon>
        <taxon>Pseudomonadota</taxon>
        <taxon>Gammaproteobacteria</taxon>
        <taxon>Lysobacterales</taxon>
        <taxon>Rhodanobacteraceae</taxon>
        <taxon>Tahibacter</taxon>
    </lineage>
</organism>
<dbReference type="Proteomes" id="UP001139971">
    <property type="component" value="Unassembled WGS sequence"/>
</dbReference>
<keyword evidence="6" id="KW-1185">Reference proteome</keyword>
<keyword evidence="2" id="KW-0238">DNA-binding</keyword>
<evidence type="ECO:0000256" key="2">
    <source>
        <dbReference type="ARBA" id="ARBA00023125"/>
    </source>
</evidence>
<evidence type="ECO:0000313" key="6">
    <source>
        <dbReference type="Proteomes" id="UP001139971"/>
    </source>
</evidence>
<dbReference type="InterPro" id="IPR011991">
    <property type="entry name" value="ArsR-like_HTH"/>
</dbReference>
<dbReference type="Pfam" id="PF01022">
    <property type="entry name" value="HTH_5"/>
    <property type="match status" value="1"/>
</dbReference>
<feature type="domain" description="HTH arsR-type" evidence="4">
    <location>
        <begin position="32"/>
        <end position="124"/>
    </location>
</feature>
<dbReference type="GO" id="GO:0003677">
    <property type="term" value="F:DNA binding"/>
    <property type="evidence" value="ECO:0007669"/>
    <property type="project" value="UniProtKB-KW"/>
</dbReference>
<dbReference type="SUPFAM" id="SSF46785">
    <property type="entry name" value="Winged helix' DNA-binding domain"/>
    <property type="match status" value="1"/>
</dbReference>
<dbReference type="Gene3D" id="1.10.10.10">
    <property type="entry name" value="Winged helix-like DNA-binding domain superfamily/Winged helix DNA-binding domain"/>
    <property type="match status" value="1"/>
</dbReference>
<sequence>MPAADARGNARSGNGARVRVAQFDAARLRRVMDDANRQSNLATVLASPLRCATLSLLSTYPAMSVGDIATLTESTLALTSYHLRRLEAEGLVTIEKSGREHHVRLDVDAFVGMLRTLNRLAAPD</sequence>
<keyword evidence="3" id="KW-0804">Transcription</keyword>
<dbReference type="SMART" id="SM00418">
    <property type="entry name" value="HTH_ARSR"/>
    <property type="match status" value="1"/>
</dbReference>
<dbReference type="PANTHER" id="PTHR43132">
    <property type="entry name" value="ARSENICAL RESISTANCE OPERON REPRESSOR ARSR-RELATED"/>
    <property type="match status" value="1"/>
</dbReference>
<gene>
    <name evidence="5" type="ORF">OD750_013605</name>
</gene>
<comment type="caution">
    <text evidence="5">The sequence shown here is derived from an EMBL/GenBank/DDBJ whole genome shotgun (WGS) entry which is preliminary data.</text>
</comment>
<name>A0A9X4BIG1_9GAMM</name>
<dbReference type="AlphaFoldDB" id="A0A9X4BIG1"/>
<dbReference type="InterPro" id="IPR001845">
    <property type="entry name" value="HTH_ArsR_DNA-bd_dom"/>
</dbReference>